<name>A0A8X6H6T2_TRICU</name>
<keyword evidence="6" id="KW-1185">Reference proteome</keyword>
<reference evidence="5" key="1">
    <citation type="submission" date="2020-07" db="EMBL/GenBank/DDBJ databases">
        <title>Multicomponent nature underlies the extraordinary mechanical properties of spider dragline silk.</title>
        <authorList>
            <person name="Kono N."/>
            <person name="Nakamura H."/>
            <person name="Mori M."/>
            <person name="Yoshida Y."/>
            <person name="Ohtoshi R."/>
            <person name="Malay A.D."/>
            <person name="Moran D.A.P."/>
            <person name="Tomita M."/>
            <person name="Numata K."/>
            <person name="Arakawa K."/>
        </authorList>
    </citation>
    <scope>NUCLEOTIDE SEQUENCE</scope>
</reference>
<evidence type="ECO:0000313" key="6">
    <source>
        <dbReference type="Proteomes" id="UP000887116"/>
    </source>
</evidence>
<dbReference type="Pfam" id="PF00646">
    <property type="entry name" value="F-box"/>
    <property type="match status" value="1"/>
</dbReference>
<evidence type="ECO:0000256" key="1">
    <source>
        <dbReference type="ARBA" id="ARBA00022786"/>
    </source>
</evidence>
<dbReference type="Gene3D" id="3.80.10.10">
    <property type="entry name" value="Ribonuclease Inhibitor"/>
    <property type="match status" value="2"/>
</dbReference>
<protein>
    <recommendedName>
        <fullName evidence="7">F-box/LRR-repeat protein 16</fullName>
    </recommendedName>
</protein>
<dbReference type="PANTHER" id="PTHR13318">
    <property type="entry name" value="PARTNER OF PAIRED, ISOFORM B-RELATED"/>
    <property type="match status" value="1"/>
</dbReference>
<keyword evidence="1" id="KW-0833">Ubl conjugation pathway</keyword>
<evidence type="ECO:0000313" key="5">
    <source>
        <dbReference type="EMBL" id="GFQ80859.1"/>
    </source>
</evidence>
<feature type="region of interest" description="Disordered" evidence="2">
    <location>
        <begin position="33"/>
        <end position="59"/>
    </location>
</feature>
<dbReference type="SMART" id="SM00367">
    <property type="entry name" value="LRR_CC"/>
    <property type="match status" value="4"/>
</dbReference>
<dbReference type="CDD" id="cd22127">
    <property type="entry name" value="F-box_FBXL16"/>
    <property type="match status" value="1"/>
</dbReference>
<dbReference type="SUPFAM" id="SSF52047">
    <property type="entry name" value="RNI-like"/>
    <property type="match status" value="1"/>
</dbReference>
<dbReference type="AlphaFoldDB" id="A0A8X6H6T2"/>
<dbReference type="InterPro" id="IPR006553">
    <property type="entry name" value="Leu-rich_rpt_Cys-con_subtyp"/>
</dbReference>
<dbReference type="InterPro" id="IPR001611">
    <property type="entry name" value="Leu-rich_rpt"/>
</dbReference>
<feature type="domain" description="F-box" evidence="3">
    <location>
        <begin position="216"/>
        <end position="252"/>
    </location>
</feature>
<sequence length="502" mass="56036">MRIRPALSPSLLFLRSTPDCQVVQSVLIARGGRLPQPSRQQSTATGGGMRRGPSSIDRPSIKYLSCTNCRKVKLTDSLNSTIPALPNYITKIGQIKSQPPSSKYTNRYVDFLVANLSTGYSVTHRTDCSQCVPLLPEVMTAEVSFTKRAAAELSRRFNGLTVRSRGSSANPSAPQSKGVGQLTSWMVEGMKKQQQQEPKGAKTSKETKPPEYWLDPTVLEFLFAYFTPMERIKLAQVCRTWRDVLYRPEYWKGLMPVLHCRELRAMSGDLSSTSELRKRVYSSLEKRGFPSLCLFGAGDDDVYDVVSNFPNGYVRQVQWLVLRCCNVTDKGHEVLLEFFHEVTRLEMSGCNEVTDAGLWASLHPRLVHLTLSDCINVADESVAAIAQLLPSLQELNLQAYHVTDSALAFFGPQQSGTLRVLRLRSCWELTNHGLLNLVHVLPNLTVLSLSGCSKITDEGVELVAENLRQLRVLDLSWCPRITDVGLESIACDLQLEELALDR</sequence>
<evidence type="ECO:0000256" key="2">
    <source>
        <dbReference type="SAM" id="MobiDB-lite"/>
    </source>
</evidence>
<accession>A0A8X6H6T2</accession>
<dbReference type="OrthoDB" id="10044893at2759"/>
<evidence type="ECO:0000259" key="3">
    <source>
        <dbReference type="Pfam" id="PF00646"/>
    </source>
</evidence>
<dbReference type="EMBL" id="BMAO01012367">
    <property type="protein sequence ID" value="GFQ80859.1"/>
    <property type="molecule type" value="Genomic_DNA"/>
</dbReference>
<dbReference type="GO" id="GO:0019005">
    <property type="term" value="C:SCF ubiquitin ligase complex"/>
    <property type="evidence" value="ECO:0007669"/>
    <property type="project" value="TreeGrafter"/>
</dbReference>
<comment type="caution">
    <text evidence="5">The sequence shown here is derived from an EMBL/GenBank/DDBJ whole genome shotgun (WGS) entry which is preliminary data.</text>
</comment>
<feature type="domain" description="F-box/LRR-repeat protein 15-like leucin rich repeat" evidence="4">
    <location>
        <begin position="360"/>
        <end position="438"/>
    </location>
</feature>
<gene>
    <name evidence="5" type="primary">FBXL16</name>
    <name evidence="5" type="ORF">TNCT_334501</name>
</gene>
<evidence type="ECO:0000259" key="4">
    <source>
        <dbReference type="Pfam" id="PF25372"/>
    </source>
</evidence>
<evidence type="ECO:0008006" key="7">
    <source>
        <dbReference type="Google" id="ProtNLM"/>
    </source>
</evidence>
<dbReference type="InterPro" id="IPR001810">
    <property type="entry name" value="F-box_dom"/>
</dbReference>
<organism evidence="5 6">
    <name type="scientific">Trichonephila clavata</name>
    <name type="common">Joro spider</name>
    <name type="synonym">Nephila clavata</name>
    <dbReference type="NCBI Taxonomy" id="2740835"/>
    <lineage>
        <taxon>Eukaryota</taxon>
        <taxon>Metazoa</taxon>
        <taxon>Ecdysozoa</taxon>
        <taxon>Arthropoda</taxon>
        <taxon>Chelicerata</taxon>
        <taxon>Arachnida</taxon>
        <taxon>Araneae</taxon>
        <taxon>Araneomorphae</taxon>
        <taxon>Entelegynae</taxon>
        <taxon>Araneoidea</taxon>
        <taxon>Nephilidae</taxon>
        <taxon>Trichonephila</taxon>
    </lineage>
</organism>
<dbReference type="SUPFAM" id="SSF81383">
    <property type="entry name" value="F-box domain"/>
    <property type="match status" value="1"/>
</dbReference>
<dbReference type="Pfam" id="PF13516">
    <property type="entry name" value="LRR_6"/>
    <property type="match status" value="2"/>
</dbReference>
<dbReference type="SMART" id="SM00368">
    <property type="entry name" value="LRR_RI"/>
    <property type="match status" value="3"/>
</dbReference>
<dbReference type="GO" id="GO:0031146">
    <property type="term" value="P:SCF-dependent proteasomal ubiquitin-dependent protein catabolic process"/>
    <property type="evidence" value="ECO:0007669"/>
    <property type="project" value="TreeGrafter"/>
</dbReference>
<dbReference type="Proteomes" id="UP000887116">
    <property type="component" value="Unassembled WGS sequence"/>
</dbReference>
<dbReference type="InterPro" id="IPR036047">
    <property type="entry name" value="F-box-like_dom_sf"/>
</dbReference>
<dbReference type="InterPro" id="IPR057207">
    <property type="entry name" value="FBXL15_LRR"/>
</dbReference>
<dbReference type="Pfam" id="PF25372">
    <property type="entry name" value="DUF7885"/>
    <property type="match status" value="1"/>
</dbReference>
<dbReference type="InterPro" id="IPR032675">
    <property type="entry name" value="LRR_dom_sf"/>
</dbReference>
<proteinExistence type="predicted"/>